<name>A0ABZ1B9V2_9ACTN</name>
<protein>
    <submittedName>
        <fullName evidence="1">Uncharacterized protein</fullName>
    </submittedName>
</protein>
<dbReference type="Proteomes" id="UP001324287">
    <property type="component" value="Chromosome"/>
</dbReference>
<dbReference type="EMBL" id="CP141261">
    <property type="protein sequence ID" value="WRL65905.1"/>
    <property type="molecule type" value="Genomic_DNA"/>
</dbReference>
<dbReference type="SUPFAM" id="SSF48317">
    <property type="entry name" value="Acid phosphatase/Vanadium-dependent haloperoxidase"/>
    <property type="match status" value="1"/>
</dbReference>
<proteinExistence type="predicted"/>
<organism evidence="1 2">
    <name type="scientific">Blastococcus brunescens</name>
    <dbReference type="NCBI Taxonomy" id="1564165"/>
    <lineage>
        <taxon>Bacteria</taxon>
        <taxon>Bacillati</taxon>
        <taxon>Actinomycetota</taxon>
        <taxon>Actinomycetes</taxon>
        <taxon>Geodermatophilales</taxon>
        <taxon>Geodermatophilaceae</taxon>
        <taxon>Blastococcus</taxon>
    </lineage>
</organism>
<dbReference type="InterPro" id="IPR036938">
    <property type="entry name" value="PAP2/HPO_sf"/>
</dbReference>
<evidence type="ECO:0000313" key="1">
    <source>
        <dbReference type="EMBL" id="WRL65905.1"/>
    </source>
</evidence>
<dbReference type="RefSeq" id="WP_324277222.1">
    <property type="nucleotide sequence ID" value="NZ_CP141261.1"/>
</dbReference>
<sequence length="142" mass="15211">MKLGSRASLLLAALVVAVPFTLLLGLVEAQWEPLIDLDQGITAALYGVATGHPVVVTVMQAVSDLGSSVTWWVLHSVSTLYLLVRRLPASRSSWSSPPPVVGCSTWPSRPSWPVAGRTWRSRCRTHPGSLSQVGTPWAARSG</sequence>
<gene>
    <name evidence="1" type="ORF">U6N30_10335</name>
</gene>
<keyword evidence="2" id="KW-1185">Reference proteome</keyword>
<evidence type="ECO:0000313" key="2">
    <source>
        <dbReference type="Proteomes" id="UP001324287"/>
    </source>
</evidence>
<accession>A0ABZ1B9V2</accession>
<reference evidence="1 2" key="1">
    <citation type="submission" date="2023-12" db="EMBL/GenBank/DDBJ databases">
        <title>Blastococcus brunescens sp. nov., an actonobacterium isolated from sandstone collected in sahara desert.</title>
        <authorList>
            <person name="Gtari M."/>
            <person name="Ghodhbane F."/>
        </authorList>
    </citation>
    <scope>NUCLEOTIDE SEQUENCE [LARGE SCALE GENOMIC DNA]</scope>
    <source>
        <strain evidence="1 2">BMG 8361</strain>
    </source>
</reference>